<name>A0A9D2FJL8_9FIRM</name>
<dbReference type="Proteomes" id="UP000824105">
    <property type="component" value="Unassembled WGS sequence"/>
</dbReference>
<dbReference type="EMBL" id="DXBF01000025">
    <property type="protein sequence ID" value="HIZ61736.1"/>
    <property type="molecule type" value="Genomic_DNA"/>
</dbReference>
<protein>
    <submittedName>
        <fullName evidence="1">Uncharacterized protein</fullName>
    </submittedName>
</protein>
<reference evidence="1" key="1">
    <citation type="journal article" date="2021" name="PeerJ">
        <title>Extensive microbial diversity within the chicken gut microbiome revealed by metagenomics and culture.</title>
        <authorList>
            <person name="Gilroy R."/>
            <person name="Ravi A."/>
            <person name="Getino M."/>
            <person name="Pursley I."/>
            <person name="Horton D.L."/>
            <person name="Alikhan N.F."/>
            <person name="Baker D."/>
            <person name="Gharbi K."/>
            <person name="Hall N."/>
            <person name="Watson M."/>
            <person name="Adriaenssens E.M."/>
            <person name="Foster-Nyarko E."/>
            <person name="Jarju S."/>
            <person name="Secka A."/>
            <person name="Antonio M."/>
            <person name="Oren A."/>
            <person name="Chaudhuri R.R."/>
            <person name="La Ragione R."/>
            <person name="Hildebrand F."/>
            <person name="Pallen M.J."/>
        </authorList>
    </citation>
    <scope>NUCLEOTIDE SEQUENCE</scope>
    <source>
        <strain evidence="1">CHK188-11489</strain>
    </source>
</reference>
<evidence type="ECO:0000313" key="1">
    <source>
        <dbReference type="EMBL" id="HIZ61736.1"/>
    </source>
</evidence>
<organism evidence="1 2">
    <name type="scientific">Candidatus Gemmiger avistercoris</name>
    <dbReference type="NCBI Taxonomy" id="2838606"/>
    <lineage>
        <taxon>Bacteria</taxon>
        <taxon>Bacillati</taxon>
        <taxon>Bacillota</taxon>
        <taxon>Clostridia</taxon>
        <taxon>Eubacteriales</taxon>
        <taxon>Gemmiger</taxon>
    </lineage>
</organism>
<evidence type="ECO:0000313" key="2">
    <source>
        <dbReference type="Proteomes" id="UP000824105"/>
    </source>
</evidence>
<reference evidence="1" key="2">
    <citation type="submission" date="2021-04" db="EMBL/GenBank/DDBJ databases">
        <authorList>
            <person name="Gilroy R."/>
        </authorList>
    </citation>
    <scope>NUCLEOTIDE SEQUENCE</scope>
    <source>
        <strain evidence="1">CHK188-11489</strain>
    </source>
</reference>
<dbReference type="AlphaFoldDB" id="A0A9D2FJL8"/>
<gene>
    <name evidence="1" type="ORF">H9724_03070</name>
</gene>
<sequence length="49" mass="5710">MKMVDFEKSTHAAPGSLDTAAEWCYAEKVKSVEREKYRPRSAQRARYMV</sequence>
<accession>A0A9D2FJL8</accession>
<proteinExistence type="predicted"/>
<comment type="caution">
    <text evidence="1">The sequence shown here is derived from an EMBL/GenBank/DDBJ whole genome shotgun (WGS) entry which is preliminary data.</text>
</comment>